<evidence type="ECO:0000313" key="2">
    <source>
        <dbReference type="EMBL" id="CAD8069392.1"/>
    </source>
</evidence>
<keyword evidence="3" id="KW-1185">Reference proteome</keyword>
<reference evidence="2" key="1">
    <citation type="submission" date="2021-01" db="EMBL/GenBank/DDBJ databases">
        <authorList>
            <consortium name="Genoscope - CEA"/>
            <person name="William W."/>
        </authorList>
    </citation>
    <scope>NUCLEOTIDE SEQUENCE</scope>
</reference>
<accession>A0A8S1LSR0</accession>
<sequence length="183" mass="21743">MKKGLALIIIFFLLIQYTEQYCITQFKQQQSILKGNHKNVLQLQKGSLISSKKINFFEYGNNASFLKDNPYTIMTNGVDFTYCQLGKYISMTPMQKYLLNTLKIWLWEFDYIFQNQFRYYDIIIYAILNNEKTKIYENKQANCIVTIEFPDQFVEEFQVLNVGGNTINMELHIIKAEAYYKYS</sequence>
<feature type="signal peptide" evidence="1">
    <location>
        <begin position="1"/>
        <end position="20"/>
    </location>
</feature>
<dbReference type="AlphaFoldDB" id="A0A8S1LSR0"/>
<dbReference type="Proteomes" id="UP000688137">
    <property type="component" value="Unassembled WGS sequence"/>
</dbReference>
<dbReference type="EMBL" id="CAJJDM010000044">
    <property type="protein sequence ID" value="CAD8069392.1"/>
    <property type="molecule type" value="Genomic_DNA"/>
</dbReference>
<name>A0A8S1LSR0_PARPR</name>
<organism evidence="2 3">
    <name type="scientific">Paramecium primaurelia</name>
    <dbReference type="NCBI Taxonomy" id="5886"/>
    <lineage>
        <taxon>Eukaryota</taxon>
        <taxon>Sar</taxon>
        <taxon>Alveolata</taxon>
        <taxon>Ciliophora</taxon>
        <taxon>Intramacronucleata</taxon>
        <taxon>Oligohymenophorea</taxon>
        <taxon>Peniculida</taxon>
        <taxon>Parameciidae</taxon>
        <taxon>Paramecium</taxon>
    </lineage>
</organism>
<comment type="caution">
    <text evidence="2">The sequence shown here is derived from an EMBL/GenBank/DDBJ whole genome shotgun (WGS) entry which is preliminary data.</text>
</comment>
<feature type="chain" id="PRO_5035925322" description="Transmembrane protein" evidence="1">
    <location>
        <begin position="21"/>
        <end position="183"/>
    </location>
</feature>
<evidence type="ECO:0008006" key="4">
    <source>
        <dbReference type="Google" id="ProtNLM"/>
    </source>
</evidence>
<evidence type="ECO:0000313" key="3">
    <source>
        <dbReference type="Proteomes" id="UP000688137"/>
    </source>
</evidence>
<evidence type="ECO:0000256" key="1">
    <source>
        <dbReference type="SAM" id="SignalP"/>
    </source>
</evidence>
<protein>
    <recommendedName>
        <fullName evidence="4">Transmembrane protein</fullName>
    </recommendedName>
</protein>
<proteinExistence type="predicted"/>
<dbReference type="OMA" id="CHINQNI"/>
<keyword evidence="1" id="KW-0732">Signal</keyword>
<gene>
    <name evidence="2" type="ORF">PPRIM_AZ9-3.1.T0440001</name>
</gene>